<feature type="transmembrane region" description="Helical" evidence="5">
    <location>
        <begin position="121"/>
        <end position="141"/>
    </location>
</feature>
<dbReference type="PANTHER" id="PTHR11863">
    <property type="entry name" value="STEROL DESATURASE"/>
    <property type="match status" value="1"/>
</dbReference>
<dbReference type="EMBL" id="JAVDPW010000009">
    <property type="protein sequence ID" value="MDR6292649.1"/>
    <property type="molecule type" value="Genomic_DNA"/>
</dbReference>
<dbReference type="InterPro" id="IPR006694">
    <property type="entry name" value="Fatty_acid_hydroxylase"/>
</dbReference>
<evidence type="ECO:0000256" key="4">
    <source>
        <dbReference type="ARBA" id="ARBA00023136"/>
    </source>
</evidence>
<comment type="subcellular location">
    <subcellularLocation>
        <location evidence="1">Membrane</location>
    </subcellularLocation>
</comment>
<evidence type="ECO:0000313" key="7">
    <source>
        <dbReference type="EMBL" id="MDR6292649.1"/>
    </source>
</evidence>
<dbReference type="Proteomes" id="UP001262410">
    <property type="component" value="Unassembled WGS sequence"/>
</dbReference>
<evidence type="ECO:0000256" key="3">
    <source>
        <dbReference type="ARBA" id="ARBA00022989"/>
    </source>
</evidence>
<name>A0ABU1JXB0_9PROT</name>
<feature type="domain" description="Fatty acid hydroxylase" evidence="6">
    <location>
        <begin position="127"/>
        <end position="261"/>
    </location>
</feature>
<keyword evidence="2 5" id="KW-0812">Transmembrane</keyword>
<reference evidence="7 8" key="1">
    <citation type="submission" date="2023-07" db="EMBL/GenBank/DDBJ databases">
        <title>Sorghum-associated microbial communities from plants grown in Nebraska, USA.</title>
        <authorList>
            <person name="Schachtman D."/>
        </authorList>
    </citation>
    <scope>NUCLEOTIDE SEQUENCE [LARGE SCALE GENOMIC DNA]</scope>
    <source>
        <strain evidence="7 8">584</strain>
    </source>
</reference>
<sequence length="318" mass="34780">MTRLSRHGRPRMVLAWTLWPLLYGGGLVGTGLALASAHPLLWFNAVYVSVAVAIGLFERLMPHEEAWLQPDGETVDNLAHTLLTKGLAQLGAAIISSVAMVTAAVAQPAIRIPGSPWPDQWPLAVQVILGLVLAEVGLYAAHRLAHERLALWRFHALHHSVRRLWVLNTGRFHLVDSSLKIALSQTPLYLLGAPLPVFLWISAVTAFTGLLTHCNIDLRTGLLDRVVSTPALHRWHHSKVLEEGNRNYGENLMLWDQLLGTYHNPARRPPVDIGIRGRIASGFLRQLAQPFTAAGVRAILGAAPRQPRTGDAAARSSG</sequence>
<feature type="transmembrane region" description="Helical" evidence="5">
    <location>
        <begin position="87"/>
        <end position="109"/>
    </location>
</feature>
<dbReference type="RefSeq" id="WP_309798918.1">
    <property type="nucleotide sequence ID" value="NZ_JAVDPW010000009.1"/>
</dbReference>
<proteinExistence type="predicted"/>
<evidence type="ECO:0000256" key="2">
    <source>
        <dbReference type="ARBA" id="ARBA00022692"/>
    </source>
</evidence>
<comment type="caution">
    <text evidence="7">The sequence shown here is derived from an EMBL/GenBank/DDBJ whole genome shotgun (WGS) entry which is preliminary data.</text>
</comment>
<dbReference type="Pfam" id="PF04116">
    <property type="entry name" value="FA_hydroxylase"/>
    <property type="match status" value="1"/>
</dbReference>
<gene>
    <name evidence="7" type="ORF">E9232_005189</name>
</gene>
<keyword evidence="3 5" id="KW-1133">Transmembrane helix</keyword>
<dbReference type="InterPro" id="IPR050307">
    <property type="entry name" value="Sterol_Desaturase_Related"/>
</dbReference>
<protein>
    <submittedName>
        <fullName evidence="7">Sterol desaturase/sphingolipid hydroxylase (Fatty acid hydroxylase superfamily)</fullName>
    </submittedName>
</protein>
<evidence type="ECO:0000259" key="6">
    <source>
        <dbReference type="Pfam" id="PF04116"/>
    </source>
</evidence>
<feature type="transmembrane region" description="Helical" evidence="5">
    <location>
        <begin position="12"/>
        <end position="34"/>
    </location>
</feature>
<evidence type="ECO:0000256" key="1">
    <source>
        <dbReference type="ARBA" id="ARBA00004370"/>
    </source>
</evidence>
<feature type="transmembrane region" description="Helical" evidence="5">
    <location>
        <begin position="40"/>
        <end position="57"/>
    </location>
</feature>
<organism evidence="7 8">
    <name type="scientific">Inquilinus ginsengisoli</name>
    <dbReference type="NCBI Taxonomy" id="363840"/>
    <lineage>
        <taxon>Bacteria</taxon>
        <taxon>Pseudomonadati</taxon>
        <taxon>Pseudomonadota</taxon>
        <taxon>Alphaproteobacteria</taxon>
        <taxon>Rhodospirillales</taxon>
        <taxon>Rhodospirillaceae</taxon>
        <taxon>Inquilinus</taxon>
    </lineage>
</organism>
<evidence type="ECO:0000256" key="5">
    <source>
        <dbReference type="SAM" id="Phobius"/>
    </source>
</evidence>
<keyword evidence="4 5" id="KW-0472">Membrane</keyword>
<keyword evidence="8" id="KW-1185">Reference proteome</keyword>
<accession>A0ABU1JXB0</accession>
<feature type="transmembrane region" description="Helical" evidence="5">
    <location>
        <begin position="188"/>
        <end position="211"/>
    </location>
</feature>
<evidence type="ECO:0000313" key="8">
    <source>
        <dbReference type="Proteomes" id="UP001262410"/>
    </source>
</evidence>